<evidence type="ECO:0000256" key="1">
    <source>
        <dbReference type="SAM" id="Phobius"/>
    </source>
</evidence>
<dbReference type="InterPro" id="IPR032267">
    <property type="entry name" value="DUF4832"/>
</dbReference>
<evidence type="ECO:0008006" key="6">
    <source>
        <dbReference type="Google" id="ProtNLM"/>
    </source>
</evidence>
<keyword evidence="1" id="KW-1133">Transmembrane helix</keyword>
<feature type="domain" description="DUF4832" evidence="2">
    <location>
        <begin position="244"/>
        <end position="375"/>
    </location>
</feature>
<accession>A0A2U2C5T9</accession>
<evidence type="ECO:0000313" key="5">
    <source>
        <dbReference type="Proteomes" id="UP000244940"/>
    </source>
</evidence>
<keyword evidence="5" id="KW-1185">Reference proteome</keyword>
<organism evidence="4 5">
    <name type="scientific">Pararhodobacter marinus</name>
    <dbReference type="NCBI Taxonomy" id="2184063"/>
    <lineage>
        <taxon>Bacteria</taxon>
        <taxon>Pseudomonadati</taxon>
        <taxon>Pseudomonadota</taxon>
        <taxon>Alphaproteobacteria</taxon>
        <taxon>Rhodobacterales</taxon>
        <taxon>Paracoccaceae</taxon>
        <taxon>Pararhodobacter</taxon>
    </lineage>
</organism>
<feature type="domain" description="DUF4874" evidence="3">
    <location>
        <begin position="73"/>
        <end position="231"/>
    </location>
</feature>
<sequence length="476" mass="53456">MSRTCFQRSEQSRQPAFHQSECAMSRFPRLSLAPGAVFRALCLMLFLSLIPGAVSAQVRSLHFAAEEGFVLSPERGFWISEYEDFLRSDNWTYEWMARQRNENGYSVAFALIRLDDWRDAPLPEWELNWIEGALGNARRAGIKLILRFSYNYGDGQPDAPLWRVLQHIRQLGPVLRRNRDTLAVIQAGFIGQWGEGHGSTNGLDSPASKAAIRDALLEHFPLEVPLQWRRPPDLMAWGAEGRGRFGFHNDCFLSAPDDTGTYTGWAGQQLAQRLFAQDLTESTPFTVQTCRGSAPRLGCWAILEEGALYHLNTLDAAYHPDFHARWRAEGCRDAVERRLGYRLRMAFARIDQAAHEVTVWVANDGWSRIFSPRPLLATQYRGGTPLETITLGPAALLGRETPAGGQRLGDVAPGETLPFQGRFRRWILRNDVVCLSSPDPRQPDLGAYAVRFANAAVPGQSWWSDARAALCFNAVP</sequence>
<evidence type="ECO:0000259" key="3">
    <source>
        <dbReference type="Pfam" id="PF16173"/>
    </source>
</evidence>
<name>A0A2U2C5T9_9RHOB</name>
<dbReference type="Pfam" id="PF16116">
    <property type="entry name" value="DUF4832"/>
    <property type="match status" value="1"/>
</dbReference>
<reference evidence="4 5" key="1">
    <citation type="submission" date="2018-05" db="EMBL/GenBank/DDBJ databases">
        <title>Pararhodobacter marina sp. nov., isolated from deep-sea water of the Indian Ocean.</title>
        <authorList>
            <person name="Lai Q.Sr."/>
            <person name="Liu X."/>
            <person name="Shao Z."/>
        </authorList>
    </citation>
    <scope>NUCLEOTIDE SEQUENCE [LARGE SCALE GENOMIC DNA]</scope>
    <source>
        <strain evidence="4 5">CIC4N-9</strain>
    </source>
</reference>
<protein>
    <recommendedName>
        <fullName evidence="6">DUF4832 domain-containing protein</fullName>
    </recommendedName>
</protein>
<dbReference type="EMBL" id="QEYD01000012">
    <property type="protein sequence ID" value="PWE27227.1"/>
    <property type="molecule type" value="Genomic_DNA"/>
</dbReference>
<dbReference type="OrthoDB" id="9800974at2"/>
<keyword evidence="1" id="KW-0812">Transmembrane</keyword>
<dbReference type="Pfam" id="PF16173">
    <property type="entry name" value="DUF4874"/>
    <property type="match status" value="1"/>
</dbReference>
<evidence type="ECO:0000313" key="4">
    <source>
        <dbReference type="EMBL" id="PWE27227.1"/>
    </source>
</evidence>
<proteinExistence type="predicted"/>
<keyword evidence="1" id="KW-0472">Membrane</keyword>
<evidence type="ECO:0000259" key="2">
    <source>
        <dbReference type="Pfam" id="PF16116"/>
    </source>
</evidence>
<dbReference type="InterPro" id="IPR032379">
    <property type="entry name" value="DUF4874"/>
</dbReference>
<comment type="caution">
    <text evidence="4">The sequence shown here is derived from an EMBL/GenBank/DDBJ whole genome shotgun (WGS) entry which is preliminary data.</text>
</comment>
<dbReference type="Proteomes" id="UP000244940">
    <property type="component" value="Unassembled WGS sequence"/>
</dbReference>
<gene>
    <name evidence="4" type="ORF">C4N9_18155</name>
</gene>
<feature type="transmembrane region" description="Helical" evidence="1">
    <location>
        <begin position="36"/>
        <end position="54"/>
    </location>
</feature>
<dbReference type="AlphaFoldDB" id="A0A2U2C5T9"/>